<evidence type="ECO:0000256" key="2">
    <source>
        <dbReference type="SAM" id="SignalP"/>
    </source>
</evidence>
<evidence type="ECO:0000256" key="1">
    <source>
        <dbReference type="SAM" id="MobiDB-lite"/>
    </source>
</evidence>
<dbReference type="EMBL" id="WBMT01000022">
    <property type="protein sequence ID" value="KAB2342459.1"/>
    <property type="molecule type" value="Genomic_DNA"/>
</dbReference>
<comment type="caution">
    <text evidence="3">The sequence shown here is derived from an EMBL/GenBank/DDBJ whole genome shotgun (WGS) entry which is preliminary data.</text>
</comment>
<proteinExistence type="predicted"/>
<evidence type="ECO:0000313" key="3">
    <source>
        <dbReference type="EMBL" id="KAB2342459.1"/>
    </source>
</evidence>
<organism evidence="3 4">
    <name type="scientific">Actinomadura rudentiformis</name>
    <dbReference type="NCBI Taxonomy" id="359158"/>
    <lineage>
        <taxon>Bacteria</taxon>
        <taxon>Bacillati</taxon>
        <taxon>Actinomycetota</taxon>
        <taxon>Actinomycetes</taxon>
        <taxon>Streptosporangiales</taxon>
        <taxon>Thermomonosporaceae</taxon>
        <taxon>Actinomadura</taxon>
    </lineage>
</organism>
<feature type="compositionally biased region" description="Basic residues" evidence="1">
    <location>
        <begin position="84"/>
        <end position="94"/>
    </location>
</feature>
<sequence>MTFRRRMLLGLALTFFCLTGAPAAAADCVHLRGPARELLDRSALCRNLRQELTGRKPDLGRAIRKSVRGARRPALRQRPERAAKRPPIRHRPTKATRPPRQPTRTITAAPSLIPQTTAPAEDGLPQGTFPSIVAVVLLGLGFAFHQMLTRPVPALAPAAPVQPEPPATVLGTAERLAQPTGLGVIGPGANGFVRAVLVELVTRGAKVVITRNELNRLFEGDFEESLRQALAPRLHVCELLEEAIEHLELDQLMAEAEQANPDLSPTRGHGLPTYWISTPGQDDDVVLPLARRANLIGLMFGEWPHGTTCTIDSNGTITQVGARETELSLPALGPAEALTRLRAYSEWF</sequence>
<feature type="region of interest" description="Disordered" evidence="1">
    <location>
        <begin position="64"/>
        <end position="107"/>
    </location>
</feature>
<feature type="compositionally biased region" description="Low complexity" evidence="1">
    <location>
        <begin position="95"/>
        <end position="107"/>
    </location>
</feature>
<accession>A0A6H9YP01</accession>
<dbReference type="AlphaFoldDB" id="A0A6H9YP01"/>
<gene>
    <name evidence="3" type="ORF">F8566_38605</name>
</gene>
<protein>
    <submittedName>
        <fullName evidence="3">Uncharacterized protein</fullName>
    </submittedName>
</protein>
<feature type="compositionally biased region" description="Basic residues" evidence="1">
    <location>
        <begin position="64"/>
        <end position="75"/>
    </location>
</feature>
<dbReference type="RefSeq" id="WP_151567241.1">
    <property type="nucleotide sequence ID" value="NZ_WBMT01000022.1"/>
</dbReference>
<keyword evidence="4" id="KW-1185">Reference proteome</keyword>
<evidence type="ECO:0000313" key="4">
    <source>
        <dbReference type="Proteomes" id="UP000468735"/>
    </source>
</evidence>
<reference evidence="3 4" key="1">
    <citation type="submission" date="2019-09" db="EMBL/GenBank/DDBJ databases">
        <title>Actinomadura physcomitrii sp. nov., a novel actinomycete isolated from moss [Physcomitrium sphaericum (Ludw) Fuernr].</title>
        <authorList>
            <person name="Zhuang X."/>
            <person name="Liu C."/>
        </authorList>
    </citation>
    <scope>NUCLEOTIDE SEQUENCE [LARGE SCALE GENOMIC DNA]</scope>
    <source>
        <strain evidence="3 4">HMC1</strain>
    </source>
</reference>
<dbReference type="OrthoDB" id="3480712at2"/>
<feature type="signal peptide" evidence="2">
    <location>
        <begin position="1"/>
        <end position="25"/>
    </location>
</feature>
<feature type="chain" id="PRO_5038413486" evidence="2">
    <location>
        <begin position="26"/>
        <end position="348"/>
    </location>
</feature>
<keyword evidence="2" id="KW-0732">Signal</keyword>
<dbReference type="Proteomes" id="UP000468735">
    <property type="component" value="Unassembled WGS sequence"/>
</dbReference>
<name>A0A6H9YP01_9ACTN</name>